<accession>A0AAE0SRE1</accession>
<dbReference type="Pfam" id="PF00939">
    <property type="entry name" value="Na_sulph_symp"/>
    <property type="match status" value="1"/>
</dbReference>
<sequence>MGYWNFLTILKHASQLKSVIILPIAFLAPIPVIIADTDLPEQAARCAYVIIAMAILWLTEAIPIAATALLPVFLLPMLNVMTASATCSSYITDSSMLFLGGLILAAAVEEWNLHKRIALMILKLIGSQPNLLMLGLMLTTWFLSMWISNTATASMMIPIIFAVVHELEGAHSDPAKEEVGEGVINETFEMSSAEEGTANGNYVNAPNNEENRRQETTGKKAGISKIAKGFALCVAYASSIGGIATLTGTPPNLVLKDSVDKLYKANKEDPPISFANWMGFAVPLSFLVLLLAWVLLQVLFLSCTCCRKVDASRKKAIREAIQSQYNALGRI</sequence>
<dbReference type="AlphaFoldDB" id="A0AAE0SRE1"/>
<dbReference type="Proteomes" id="UP001195483">
    <property type="component" value="Unassembled WGS sequence"/>
</dbReference>
<evidence type="ECO:0000256" key="4">
    <source>
        <dbReference type="ARBA" id="ARBA00022989"/>
    </source>
</evidence>
<dbReference type="EMBL" id="JAEAOA010002129">
    <property type="protein sequence ID" value="KAK3596750.1"/>
    <property type="molecule type" value="Genomic_DNA"/>
</dbReference>
<dbReference type="GO" id="GO:0015556">
    <property type="term" value="F:C4-dicarboxylate transmembrane transporter activity"/>
    <property type="evidence" value="ECO:0007669"/>
    <property type="project" value="UniProtKB-ARBA"/>
</dbReference>
<reference evidence="8" key="3">
    <citation type="submission" date="2023-05" db="EMBL/GenBank/DDBJ databases">
        <authorList>
            <person name="Smith C.H."/>
        </authorList>
    </citation>
    <scope>NUCLEOTIDE SEQUENCE</scope>
    <source>
        <strain evidence="8">CHS0354</strain>
        <tissue evidence="8">Mantle</tissue>
    </source>
</reference>
<evidence type="ECO:0000256" key="2">
    <source>
        <dbReference type="ARBA" id="ARBA00006772"/>
    </source>
</evidence>
<reference evidence="8" key="2">
    <citation type="journal article" date="2021" name="Genome Biol. Evol.">
        <title>Developing a high-quality reference genome for a parasitic bivalve with doubly uniparental inheritance (Bivalvia: Unionida).</title>
        <authorList>
            <person name="Smith C.H."/>
        </authorList>
    </citation>
    <scope>NUCLEOTIDE SEQUENCE</scope>
    <source>
        <strain evidence="8">CHS0354</strain>
        <tissue evidence="8">Mantle</tissue>
    </source>
</reference>
<evidence type="ECO:0000256" key="1">
    <source>
        <dbReference type="ARBA" id="ARBA00004141"/>
    </source>
</evidence>
<keyword evidence="3 7" id="KW-0812">Transmembrane</keyword>
<reference evidence="8" key="1">
    <citation type="journal article" date="2021" name="Genome Biol. Evol.">
        <title>A High-Quality Reference Genome for a Parasitic Bivalve with Doubly Uniparental Inheritance (Bivalvia: Unionida).</title>
        <authorList>
            <person name="Smith C.H."/>
        </authorList>
    </citation>
    <scope>NUCLEOTIDE SEQUENCE</scope>
    <source>
        <strain evidence="8">CHS0354</strain>
    </source>
</reference>
<feature type="region of interest" description="Disordered" evidence="6">
    <location>
        <begin position="197"/>
        <end position="218"/>
    </location>
</feature>
<comment type="caution">
    <text evidence="8">The sequence shown here is derived from an EMBL/GenBank/DDBJ whole genome shotgun (WGS) entry which is preliminary data.</text>
</comment>
<evidence type="ECO:0008006" key="10">
    <source>
        <dbReference type="Google" id="ProtNLM"/>
    </source>
</evidence>
<name>A0AAE0SRE1_9BIVA</name>
<evidence type="ECO:0000256" key="3">
    <source>
        <dbReference type="ARBA" id="ARBA00022692"/>
    </source>
</evidence>
<feature type="transmembrane region" description="Helical" evidence="7">
    <location>
        <begin position="280"/>
        <end position="305"/>
    </location>
</feature>
<feature type="transmembrane region" description="Helical" evidence="7">
    <location>
        <begin position="229"/>
        <end position="248"/>
    </location>
</feature>
<feature type="compositionally biased region" description="Polar residues" evidence="6">
    <location>
        <begin position="198"/>
        <end position="208"/>
    </location>
</feature>
<evidence type="ECO:0000313" key="8">
    <source>
        <dbReference type="EMBL" id="KAK3596750.1"/>
    </source>
</evidence>
<dbReference type="InterPro" id="IPR001898">
    <property type="entry name" value="SLC13A/DASS"/>
</dbReference>
<dbReference type="PANTHER" id="PTHR10283:SF82">
    <property type="entry name" value="SOLUTE CARRIER FAMILY 13 MEMBER 2"/>
    <property type="match status" value="1"/>
</dbReference>
<evidence type="ECO:0000256" key="5">
    <source>
        <dbReference type="ARBA" id="ARBA00023136"/>
    </source>
</evidence>
<feature type="compositionally biased region" description="Basic and acidic residues" evidence="6">
    <location>
        <begin position="209"/>
        <end position="218"/>
    </location>
</feature>
<feature type="transmembrane region" description="Helical" evidence="7">
    <location>
        <begin position="46"/>
        <end position="70"/>
    </location>
</feature>
<keyword evidence="4 7" id="KW-1133">Transmembrane helix</keyword>
<proteinExistence type="inferred from homology"/>
<dbReference type="PANTHER" id="PTHR10283">
    <property type="entry name" value="SOLUTE CARRIER FAMILY 13 MEMBER"/>
    <property type="match status" value="1"/>
</dbReference>
<evidence type="ECO:0000313" key="9">
    <source>
        <dbReference type="Proteomes" id="UP001195483"/>
    </source>
</evidence>
<evidence type="ECO:0000256" key="7">
    <source>
        <dbReference type="SAM" id="Phobius"/>
    </source>
</evidence>
<feature type="non-terminal residue" evidence="8">
    <location>
        <position position="331"/>
    </location>
</feature>
<feature type="transmembrane region" description="Helical" evidence="7">
    <location>
        <begin position="120"/>
        <end position="139"/>
    </location>
</feature>
<comment type="subcellular location">
    <subcellularLocation>
        <location evidence="1">Membrane</location>
        <topology evidence="1">Multi-pass membrane protein</topology>
    </subcellularLocation>
</comment>
<keyword evidence="9" id="KW-1185">Reference proteome</keyword>
<protein>
    <recommendedName>
        <fullName evidence="10">Solute carrier family 13 member 2</fullName>
    </recommendedName>
</protein>
<keyword evidence="5 7" id="KW-0472">Membrane</keyword>
<feature type="transmembrane region" description="Helical" evidence="7">
    <location>
        <begin position="20"/>
        <end position="39"/>
    </location>
</feature>
<organism evidence="8 9">
    <name type="scientific">Potamilus streckersoni</name>
    <dbReference type="NCBI Taxonomy" id="2493646"/>
    <lineage>
        <taxon>Eukaryota</taxon>
        <taxon>Metazoa</taxon>
        <taxon>Spiralia</taxon>
        <taxon>Lophotrochozoa</taxon>
        <taxon>Mollusca</taxon>
        <taxon>Bivalvia</taxon>
        <taxon>Autobranchia</taxon>
        <taxon>Heteroconchia</taxon>
        <taxon>Palaeoheterodonta</taxon>
        <taxon>Unionida</taxon>
        <taxon>Unionoidea</taxon>
        <taxon>Unionidae</taxon>
        <taxon>Ambleminae</taxon>
        <taxon>Lampsilini</taxon>
        <taxon>Potamilus</taxon>
    </lineage>
</organism>
<feature type="transmembrane region" description="Helical" evidence="7">
    <location>
        <begin position="90"/>
        <end position="108"/>
    </location>
</feature>
<dbReference type="GO" id="GO:0005886">
    <property type="term" value="C:plasma membrane"/>
    <property type="evidence" value="ECO:0007669"/>
    <property type="project" value="TreeGrafter"/>
</dbReference>
<comment type="similarity">
    <text evidence="2">Belongs to the SLC13A/DASS transporter (TC 2.A.47) family. NADC subfamily.</text>
</comment>
<dbReference type="GO" id="GO:0005310">
    <property type="term" value="F:dicarboxylic acid transmembrane transporter activity"/>
    <property type="evidence" value="ECO:0007669"/>
    <property type="project" value="UniProtKB-ARBA"/>
</dbReference>
<evidence type="ECO:0000256" key="6">
    <source>
        <dbReference type="SAM" id="MobiDB-lite"/>
    </source>
</evidence>
<gene>
    <name evidence="8" type="ORF">CHS0354_036375</name>
</gene>